<feature type="chain" id="PRO_5006459114" description="Endothelin-converting enzyme 1" evidence="9">
    <location>
        <begin position="25"/>
        <end position="708"/>
    </location>
</feature>
<evidence type="ECO:0000313" key="12">
    <source>
        <dbReference type="EMBL" id="EDW98376.2"/>
    </source>
</evidence>
<evidence type="ECO:0000256" key="7">
    <source>
        <dbReference type="ARBA" id="ARBA00022833"/>
    </source>
</evidence>
<gene>
    <name evidence="12" type="primary">Dyak\GE23808</name>
    <name evidence="12" type="synonym">dyak_GLEANR_7562</name>
    <name evidence="12" type="synonym">GE23808</name>
    <name evidence="12" type="ORF">Dyak_GE23808</name>
</gene>
<dbReference type="AlphaFoldDB" id="B4PQN7"/>
<dbReference type="Gene3D" id="3.40.390.10">
    <property type="entry name" value="Collagenase (Catalytic Domain)"/>
    <property type="match status" value="1"/>
</dbReference>
<evidence type="ECO:0008006" key="14">
    <source>
        <dbReference type="Google" id="ProtNLM"/>
    </source>
</evidence>
<dbReference type="InterPro" id="IPR018497">
    <property type="entry name" value="Peptidase_M13_C"/>
</dbReference>
<keyword evidence="7" id="KW-0862">Zinc</keyword>
<dbReference type="Proteomes" id="UP000002282">
    <property type="component" value="Chromosome 3R"/>
</dbReference>
<evidence type="ECO:0000313" key="13">
    <source>
        <dbReference type="Proteomes" id="UP000002282"/>
    </source>
</evidence>
<feature type="domain" description="Peptidase M13 N-terminal" evidence="11">
    <location>
        <begin position="65"/>
        <end position="436"/>
    </location>
</feature>
<dbReference type="eggNOG" id="KOG3624">
    <property type="taxonomic scope" value="Eukaryota"/>
</dbReference>
<comment type="subcellular location">
    <subcellularLocation>
        <location evidence="2">Cell membrane</location>
        <topology evidence="2">Single-pass type II membrane protein</topology>
    </subcellularLocation>
</comment>
<dbReference type="GO" id="GO:0016485">
    <property type="term" value="P:protein processing"/>
    <property type="evidence" value="ECO:0007669"/>
    <property type="project" value="TreeGrafter"/>
</dbReference>
<accession>B4PQN7</accession>
<evidence type="ECO:0000259" key="11">
    <source>
        <dbReference type="Pfam" id="PF05649"/>
    </source>
</evidence>
<reference evidence="12 13" key="2">
    <citation type="journal article" date="2007" name="PLoS Biol.">
        <title>Principles of genome evolution in the Drosophila melanogaster species group.</title>
        <authorList>
            <person name="Ranz J.M."/>
            <person name="Maurin D."/>
            <person name="Chan Y.S."/>
            <person name="von Grotthuss M."/>
            <person name="Hillier L.W."/>
            <person name="Roote J."/>
            <person name="Ashburner M."/>
            <person name="Bergman C.M."/>
        </authorList>
    </citation>
    <scope>NUCLEOTIDE SEQUENCE [LARGE SCALE GENOMIC DNA]</scope>
    <source>
        <strain evidence="13">Tai18E2 / Tucson 14021-0261.01</strain>
    </source>
</reference>
<dbReference type="InterPro" id="IPR008753">
    <property type="entry name" value="Peptidase_M13_N"/>
</dbReference>
<evidence type="ECO:0000256" key="9">
    <source>
        <dbReference type="SAM" id="SignalP"/>
    </source>
</evidence>
<dbReference type="MEROPS" id="M13.A04"/>
<dbReference type="HOGENOM" id="CLU_006187_4_4_1"/>
<protein>
    <recommendedName>
        <fullName evidence="14">Endothelin-converting enzyme 1</fullName>
    </recommendedName>
</protein>
<evidence type="ECO:0000256" key="8">
    <source>
        <dbReference type="ARBA" id="ARBA00023049"/>
    </source>
</evidence>
<dbReference type="GO" id="GO:0046872">
    <property type="term" value="F:metal ion binding"/>
    <property type="evidence" value="ECO:0007669"/>
    <property type="project" value="UniProtKB-KW"/>
</dbReference>
<dbReference type="KEGG" id="dya:Dyak_GE23808"/>
<keyword evidence="9" id="KW-0732">Signal</keyword>
<dbReference type="PANTHER" id="PTHR11733">
    <property type="entry name" value="ZINC METALLOPROTEASE FAMILY M13 NEPRILYSIN-RELATED"/>
    <property type="match status" value="1"/>
</dbReference>
<dbReference type="SMR" id="B4PQN7"/>
<dbReference type="Gene3D" id="1.10.1380.10">
    <property type="entry name" value="Neutral endopeptidase , domain2"/>
    <property type="match status" value="1"/>
</dbReference>
<feature type="domain" description="Peptidase M13 C-terminal" evidence="10">
    <location>
        <begin position="500"/>
        <end position="705"/>
    </location>
</feature>
<keyword evidence="13" id="KW-1185">Reference proteome</keyword>
<dbReference type="InterPro" id="IPR024079">
    <property type="entry name" value="MetalloPept_cat_dom_sf"/>
</dbReference>
<dbReference type="GO" id="GO:0004222">
    <property type="term" value="F:metalloendopeptidase activity"/>
    <property type="evidence" value="ECO:0007669"/>
    <property type="project" value="InterPro"/>
</dbReference>
<keyword evidence="6" id="KW-0378">Hydrolase</keyword>
<dbReference type="GO" id="GO:0005886">
    <property type="term" value="C:plasma membrane"/>
    <property type="evidence" value="ECO:0007669"/>
    <property type="project" value="UniProtKB-SubCell"/>
</dbReference>
<comment type="cofactor">
    <cofactor evidence="1">
        <name>Zn(2+)</name>
        <dbReference type="ChEBI" id="CHEBI:29105"/>
    </cofactor>
</comment>
<dbReference type="PRINTS" id="PR00786">
    <property type="entry name" value="NEPRILYSIN"/>
</dbReference>
<comment type="similarity">
    <text evidence="3">Belongs to the peptidase M13 family.</text>
</comment>
<dbReference type="InterPro" id="IPR000718">
    <property type="entry name" value="Peptidase_M13"/>
</dbReference>
<dbReference type="OrthoDB" id="6475849at2759"/>
<keyword evidence="4" id="KW-0645">Protease</keyword>
<feature type="signal peptide" evidence="9">
    <location>
        <begin position="1"/>
        <end position="24"/>
    </location>
</feature>
<keyword evidence="8" id="KW-0482">Metalloprotease</keyword>
<evidence type="ECO:0000259" key="10">
    <source>
        <dbReference type="Pfam" id="PF01431"/>
    </source>
</evidence>
<evidence type="ECO:0000256" key="5">
    <source>
        <dbReference type="ARBA" id="ARBA00022723"/>
    </source>
</evidence>
<organism evidence="12 13">
    <name type="scientific">Drosophila yakuba</name>
    <name type="common">Fruit fly</name>
    <dbReference type="NCBI Taxonomy" id="7245"/>
    <lineage>
        <taxon>Eukaryota</taxon>
        <taxon>Metazoa</taxon>
        <taxon>Ecdysozoa</taxon>
        <taxon>Arthropoda</taxon>
        <taxon>Hexapoda</taxon>
        <taxon>Insecta</taxon>
        <taxon>Pterygota</taxon>
        <taxon>Neoptera</taxon>
        <taxon>Endopterygota</taxon>
        <taxon>Diptera</taxon>
        <taxon>Brachycera</taxon>
        <taxon>Muscomorpha</taxon>
        <taxon>Ephydroidea</taxon>
        <taxon>Drosophilidae</taxon>
        <taxon>Drosophila</taxon>
        <taxon>Sophophora</taxon>
    </lineage>
</organism>
<evidence type="ECO:0000256" key="1">
    <source>
        <dbReference type="ARBA" id="ARBA00001947"/>
    </source>
</evidence>
<dbReference type="SUPFAM" id="SSF55486">
    <property type="entry name" value="Metalloproteases ('zincins'), catalytic domain"/>
    <property type="match status" value="1"/>
</dbReference>
<name>B4PQN7_DROYA</name>
<dbReference type="Pfam" id="PF05649">
    <property type="entry name" value="Peptidase_M13_N"/>
    <property type="match status" value="1"/>
</dbReference>
<dbReference type="EMBL" id="CM000160">
    <property type="protein sequence ID" value="EDW98376.2"/>
    <property type="molecule type" value="Genomic_DNA"/>
</dbReference>
<evidence type="ECO:0000256" key="3">
    <source>
        <dbReference type="ARBA" id="ARBA00007357"/>
    </source>
</evidence>
<dbReference type="CDD" id="cd08662">
    <property type="entry name" value="M13"/>
    <property type="match status" value="1"/>
</dbReference>
<evidence type="ECO:0000256" key="2">
    <source>
        <dbReference type="ARBA" id="ARBA00004401"/>
    </source>
</evidence>
<dbReference type="PANTHER" id="PTHR11733:SF238">
    <property type="entry name" value="FI07649P-RELATED"/>
    <property type="match status" value="1"/>
</dbReference>
<dbReference type="Pfam" id="PF01431">
    <property type="entry name" value="Peptidase_M13"/>
    <property type="match status" value="1"/>
</dbReference>
<reference evidence="12 13" key="1">
    <citation type="journal article" date="2007" name="Nature">
        <title>Evolution of genes and genomes on the Drosophila phylogeny.</title>
        <authorList>
            <consortium name="Drosophila 12 Genomes Consortium"/>
            <person name="Clark A.G."/>
            <person name="Eisen M.B."/>
            <person name="Smith D.R."/>
            <person name="Bergman C.M."/>
            <person name="Oliver B."/>
            <person name="Markow T.A."/>
            <person name="Kaufman T.C."/>
            <person name="Kellis M."/>
            <person name="Gelbart W."/>
            <person name="Iyer V.N."/>
            <person name="Pollard D.A."/>
            <person name="Sackton T.B."/>
            <person name="Larracuente A.M."/>
            <person name="Singh N.D."/>
            <person name="Abad J.P."/>
            <person name="Abt D.N."/>
            <person name="Adryan B."/>
            <person name="Aguade M."/>
            <person name="Akashi H."/>
            <person name="Anderson W.W."/>
            <person name="Aquadro C.F."/>
            <person name="Ardell D.H."/>
            <person name="Arguello R."/>
            <person name="Artieri C.G."/>
            <person name="Barbash D.A."/>
            <person name="Barker D."/>
            <person name="Barsanti P."/>
            <person name="Batterham P."/>
            <person name="Batzoglou S."/>
            <person name="Begun D."/>
            <person name="Bhutkar A."/>
            <person name="Blanco E."/>
            <person name="Bosak S.A."/>
            <person name="Bradley R.K."/>
            <person name="Brand A.D."/>
            <person name="Brent M.R."/>
            <person name="Brooks A.N."/>
            <person name="Brown R.H."/>
            <person name="Butlin R.K."/>
            <person name="Caggese C."/>
            <person name="Calvi B.R."/>
            <person name="Bernardo de Carvalho A."/>
            <person name="Caspi A."/>
            <person name="Castrezana S."/>
            <person name="Celniker S.E."/>
            <person name="Chang J.L."/>
            <person name="Chapple C."/>
            <person name="Chatterji S."/>
            <person name="Chinwalla A."/>
            <person name="Civetta A."/>
            <person name="Clifton S.W."/>
            <person name="Comeron J.M."/>
            <person name="Costello J.C."/>
            <person name="Coyne J.A."/>
            <person name="Daub J."/>
            <person name="David R.G."/>
            <person name="Delcher A.L."/>
            <person name="Delehaunty K."/>
            <person name="Do C.B."/>
            <person name="Ebling H."/>
            <person name="Edwards K."/>
            <person name="Eickbush T."/>
            <person name="Evans J.D."/>
            <person name="Filipski A."/>
            <person name="Findeiss S."/>
            <person name="Freyhult E."/>
            <person name="Fulton L."/>
            <person name="Fulton R."/>
            <person name="Garcia A.C."/>
            <person name="Gardiner A."/>
            <person name="Garfield D.A."/>
            <person name="Garvin B.E."/>
            <person name="Gibson G."/>
            <person name="Gilbert D."/>
            <person name="Gnerre S."/>
            <person name="Godfrey J."/>
            <person name="Good R."/>
            <person name="Gotea V."/>
            <person name="Gravely B."/>
            <person name="Greenberg A.J."/>
            <person name="Griffiths-Jones S."/>
            <person name="Gross S."/>
            <person name="Guigo R."/>
            <person name="Gustafson E.A."/>
            <person name="Haerty W."/>
            <person name="Hahn M.W."/>
            <person name="Halligan D.L."/>
            <person name="Halpern A.L."/>
            <person name="Halter G.M."/>
            <person name="Han M.V."/>
            <person name="Heger A."/>
            <person name="Hillier L."/>
            <person name="Hinrichs A.S."/>
            <person name="Holmes I."/>
            <person name="Hoskins R.A."/>
            <person name="Hubisz M.J."/>
            <person name="Hultmark D."/>
            <person name="Huntley M.A."/>
            <person name="Jaffe D.B."/>
            <person name="Jagadeeshan S."/>
            <person name="Jeck W.R."/>
            <person name="Johnson J."/>
            <person name="Jones C.D."/>
            <person name="Jordan W.C."/>
            <person name="Karpen G.H."/>
            <person name="Kataoka E."/>
            <person name="Keightley P.D."/>
            <person name="Kheradpour P."/>
            <person name="Kirkness E.F."/>
            <person name="Koerich L.B."/>
            <person name="Kristiansen K."/>
            <person name="Kudrna D."/>
            <person name="Kulathinal R.J."/>
            <person name="Kumar S."/>
            <person name="Kwok R."/>
            <person name="Lander E."/>
            <person name="Langley C.H."/>
            <person name="Lapoint R."/>
            <person name="Lazzaro B.P."/>
            <person name="Lee S.J."/>
            <person name="Levesque L."/>
            <person name="Li R."/>
            <person name="Lin C.F."/>
            <person name="Lin M.F."/>
            <person name="Lindblad-Toh K."/>
            <person name="Llopart A."/>
            <person name="Long M."/>
            <person name="Low L."/>
            <person name="Lozovsky E."/>
            <person name="Lu J."/>
            <person name="Luo M."/>
            <person name="Machado C.A."/>
            <person name="Makalowski W."/>
            <person name="Marzo M."/>
            <person name="Matsuda M."/>
            <person name="Matzkin L."/>
            <person name="McAllister B."/>
            <person name="McBride C.S."/>
            <person name="McKernan B."/>
            <person name="McKernan K."/>
            <person name="Mendez-Lago M."/>
            <person name="Minx P."/>
            <person name="Mollenhauer M.U."/>
            <person name="Montooth K."/>
            <person name="Mount S.M."/>
            <person name="Mu X."/>
            <person name="Myers E."/>
            <person name="Negre B."/>
            <person name="Newfeld S."/>
            <person name="Nielsen R."/>
            <person name="Noor M.A."/>
            <person name="O'Grady P."/>
            <person name="Pachter L."/>
            <person name="Papaceit M."/>
            <person name="Parisi M.J."/>
            <person name="Parisi M."/>
            <person name="Parts L."/>
            <person name="Pedersen J.S."/>
            <person name="Pesole G."/>
            <person name="Phillippy A.M."/>
            <person name="Ponting C.P."/>
            <person name="Pop M."/>
            <person name="Porcelli D."/>
            <person name="Powell J.R."/>
            <person name="Prohaska S."/>
            <person name="Pruitt K."/>
            <person name="Puig M."/>
            <person name="Quesneville H."/>
            <person name="Ram K.R."/>
            <person name="Rand D."/>
            <person name="Rasmussen M.D."/>
            <person name="Reed L.K."/>
            <person name="Reenan R."/>
            <person name="Reily A."/>
            <person name="Remington K.A."/>
            <person name="Rieger T.T."/>
            <person name="Ritchie M.G."/>
            <person name="Robin C."/>
            <person name="Rogers Y.H."/>
            <person name="Rohde C."/>
            <person name="Rozas J."/>
            <person name="Rubenfield M.J."/>
            <person name="Ruiz A."/>
            <person name="Russo S."/>
            <person name="Salzberg S.L."/>
            <person name="Sanchez-Gracia A."/>
            <person name="Saranga D.J."/>
            <person name="Sato H."/>
            <person name="Schaeffer S.W."/>
            <person name="Schatz M.C."/>
            <person name="Schlenke T."/>
            <person name="Schwartz R."/>
            <person name="Segarra C."/>
            <person name="Singh R.S."/>
            <person name="Sirot L."/>
            <person name="Sirota M."/>
            <person name="Sisneros N.B."/>
            <person name="Smith C.D."/>
            <person name="Smith T.F."/>
            <person name="Spieth J."/>
            <person name="Stage D.E."/>
            <person name="Stark A."/>
            <person name="Stephan W."/>
            <person name="Strausberg R.L."/>
            <person name="Strempel S."/>
            <person name="Sturgill D."/>
            <person name="Sutton G."/>
            <person name="Sutton G.G."/>
            <person name="Tao W."/>
            <person name="Teichmann S."/>
            <person name="Tobari Y.N."/>
            <person name="Tomimura Y."/>
            <person name="Tsolas J.M."/>
            <person name="Valente V.L."/>
            <person name="Venter E."/>
            <person name="Venter J.C."/>
            <person name="Vicario S."/>
            <person name="Vieira F.G."/>
            <person name="Vilella A.J."/>
            <person name="Villasante A."/>
            <person name="Walenz B."/>
            <person name="Wang J."/>
            <person name="Wasserman M."/>
            <person name="Watts T."/>
            <person name="Wilson D."/>
            <person name="Wilson R.K."/>
            <person name="Wing R.A."/>
            <person name="Wolfner M.F."/>
            <person name="Wong A."/>
            <person name="Wong G.K."/>
            <person name="Wu C.I."/>
            <person name="Wu G."/>
            <person name="Yamamoto D."/>
            <person name="Yang H.P."/>
            <person name="Yang S.P."/>
            <person name="Yorke J.A."/>
            <person name="Yoshida K."/>
            <person name="Zdobnov E."/>
            <person name="Zhang P."/>
            <person name="Zhang Y."/>
            <person name="Zimin A.V."/>
            <person name="Baldwin J."/>
            <person name="Abdouelleil A."/>
            <person name="Abdulkadir J."/>
            <person name="Abebe A."/>
            <person name="Abera B."/>
            <person name="Abreu J."/>
            <person name="Acer S.C."/>
            <person name="Aftuck L."/>
            <person name="Alexander A."/>
            <person name="An P."/>
            <person name="Anderson E."/>
            <person name="Anderson S."/>
            <person name="Arachi H."/>
            <person name="Azer M."/>
            <person name="Bachantsang P."/>
            <person name="Barry A."/>
            <person name="Bayul T."/>
            <person name="Berlin A."/>
            <person name="Bessette D."/>
            <person name="Bloom T."/>
            <person name="Blye J."/>
            <person name="Boguslavskiy L."/>
            <person name="Bonnet C."/>
            <person name="Boukhgalter B."/>
            <person name="Bourzgui I."/>
            <person name="Brown A."/>
            <person name="Cahill P."/>
            <person name="Channer S."/>
            <person name="Cheshatsang Y."/>
            <person name="Chuda L."/>
            <person name="Citroen M."/>
            <person name="Collymore A."/>
            <person name="Cooke P."/>
            <person name="Costello M."/>
            <person name="D'Aco K."/>
            <person name="Daza R."/>
            <person name="De Haan G."/>
            <person name="DeGray S."/>
            <person name="DeMaso C."/>
            <person name="Dhargay N."/>
            <person name="Dooley K."/>
            <person name="Dooley E."/>
            <person name="Doricent M."/>
            <person name="Dorje P."/>
            <person name="Dorjee K."/>
            <person name="Dupes A."/>
            <person name="Elong R."/>
            <person name="Falk J."/>
            <person name="Farina A."/>
            <person name="Faro S."/>
            <person name="Ferguson D."/>
            <person name="Fisher S."/>
            <person name="Foley C.D."/>
            <person name="Franke A."/>
            <person name="Friedrich D."/>
            <person name="Gadbois L."/>
            <person name="Gearin G."/>
            <person name="Gearin C.R."/>
            <person name="Giannoukos G."/>
            <person name="Goode T."/>
            <person name="Graham J."/>
            <person name="Grandbois E."/>
            <person name="Grewal S."/>
            <person name="Gyaltsen K."/>
            <person name="Hafez N."/>
            <person name="Hagos B."/>
            <person name="Hall J."/>
            <person name="Henson C."/>
            <person name="Hollinger A."/>
            <person name="Honan T."/>
            <person name="Huard M.D."/>
            <person name="Hughes L."/>
            <person name="Hurhula B."/>
            <person name="Husby M.E."/>
            <person name="Kamat A."/>
            <person name="Kanga B."/>
            <person name="Kashin S."/>
            <person name="Khazanovich D."/>
            <person name="Kisner P."/>
            <person name="Lance K."/>
            <person name="Lara M."/>
            <person name="Lee W."/>
            <person name="Lennon N."/>
            <person name="Letendre F."/>
            <person name="LeVine R."/>
            <person name="Lipovsky A."/>
            <person name="Liu X."/>
            <person name="Liu J."/>
            <person name="Liu S."/>
            <person name="Lokyitsang T."/>
            <person name="Lokyitsang Y."/>
            <person name="Lubonja R."/>
            <person name="Lui A."/>
            <person name="MacDonald P."/>
            <person name="Magnisalis V."/>
            <person name="Maru K."/>
            <person name="Matthews C."/>
            <person name="McCusker W."/>
            <person name="McDonough S."/>
            <person name="Mehta T."/>
            <person name="Meldrim J."/>
            <person name="Meneus L."/>
            <person name="Mihai O."/>
            <person name="Mihalev A."/>
            <person name="Mihova T."/>
            <person name="Mittelman R."/>
            <person name="Mlenga V."/>
            <person name="Montmayeur A."/>
            <person name="Mulrain L."/>
            <person name="Navidi A."/>
            <person name="Naylor J."/>
            <person name="Negash T."/>
            <person name="Nguyen T."/>
            <person name="Nguyen N."/>
            <person name="Nicol R."/>
            <person name="Norbu C."/>
            <person name="Norbu N."/>
            <person name="Novod N."/>
            <person name="O'Neill B."/>
            <person name="Osman S."/>
            <person name="Markiewicz E."/>
            <person name="Oyono O.L."/>
            <person name="Patti C."/>
            <person name="Phunkhang P."/>
            <person name="Pierre F."/>
            <person name="Priest M."/>
            <person name="Raghuraman S."/>
            <person name="Rege F."/>
            <person name="Reyes R."/>
            <person name="Rise C."/>
            <person name="Rogov P."/>
            <person name="Ross K."/>
            <person name="Ryan E."/>
            <person name="Settipalli S."/>
            <person name="Shea T."/>
            <person name="Sherpa N."/>
            <person name="Shi L."/>
            <person name="Shih D."/>
            <person name="Sparrow T."/>
            <person name="Spaulding J."/>
            <person name="Stalker J."/>
            <person name="Stange-Thomann N."/>
            <person name="Stavropoulos S."/>
            <person name="Stone C."/>
            <person name="Strader C."/>
            <person name="Tesfaye S."/>
            <person name="Thomson T."/>
            <person name="Thoulutsang Y."/>
            <person name="Thoulutsang D."/>
            <person name="Topham K."/>
            <person name="Topping I."/>
            <person name="Tsamla T."/>
            <person name="Vassiliev H."/>
            <person name="Vo A."/>
            <person name="Wangchuk T."/>
            <person name="Wangdi T."/>
            <person name="Weiand M."/>
            <person name="Wilkinson J."/>
            <person name="Wilson A."/>
            <person name="Yadav S."/>
            <person name="Young G."/>
            <person name="Yu Q."/>
            <person name="Zembek L."/>
            <person name="Zhong D."/>
            <person name="Zimmer A."/>
            <person name="Zwirko Z."/>
            <person name="Jaffe D.B."/>
            <person name="Alvarez P."/>
            <person name="Brockman W."/>
            <person name="Butler J."/>
            <person name="Chin C."/>
            <person name="Gnerre S."/>
            <person name="Grabherr M."/>
            <person name="Kleber M."/>
            <person name="Mauceli E."/>
            <person name="MacCallum I."/>
        </authorList>
    </citation>
    <scope>NUCLEOTIDE SEQUENCE [LARGE SCALE GENOMIC DNA]</scope>
    <source>
        <strain evidence="13">Tai18E2 / Tucson 14021-0261.01</strain>
    </source>
</reference>
<evidence type="ECO:0000256" key="4">
    <source>
        <dbReference type="ARBA" id="ARBA00022670"/>
    </source>
</evidence>
<keyword evidence="5" id="KW-0479">Metal-binding</keyword>
<sequence>MEIKAKYNAMLLLCICIAGHFLSAQVIAAPTSDEDLKQDGPYITELLRQAKTAEIESFMDQKADPCNDFYDFSCGNYNRINSASSMQVVTTGTFETLTKGLNRKILKMLSTPHDAHDTPEDIQVKHFYESCLRINELNSTYSEKLKRLIAEFGTMPMLEGSSWQEDDFDWLGTSARMSYRYGVTPILASEVSKDYGSNTRNRIYLSQQDFPLESRSMYVDEATAVYRQKYRVNIQRTLQRFLGVKMELAKKTAKELLDFEVDLAHGIVDESEGIELTELAQLVTVEDMQKRYSPTLDIERFLFVAMGERISDQIYEFNSRYQQNLVEVIKRTPKRTVANYIFFRLVMEFVESFPEKPEKQKKACVELTKKYFAKSMDNMFYRRYNNEKSTREIESIWRQLKSTFDETLRFSPALDWIEPSTRNLAIAKLQAMTLEVNSYSDVNFTEEFEDLNLQSDDFVENVRYTSILYAKQNRELLHKPGQPFEAGPQLSYTPANILIENTIKIPVALLQPFYIWSEVYPNAVIFGTLASLIGHELIHGFDDSGRRFDDKGNSTDWWDEKSSSNFLKRRECFTKQYGRYVYDGIQLKESTAQAENIADNGGTRLAYAAYRKWFESQMTNSSSVNQVLAKETLPNLRYSANQLFFISFAQVWCNDAHPNVKTLQVSTDQHMPGKFRVIGSLSNFEEFSKEFNCPAGSAMNPKEKCILY</sequence>
<dbReference type="InterPro" id="IPR042089">
    <property type="entry name" value="Peptidase_M13_dom_2"/>
</dbReference>
<evidence type="ECO:0000256" key="6">
    <source>
        <dbReference type="ARBA" id="ARBA00022801"/>
    </source>
</evidence>
<dbReference type="PROSITE" id="PS51885">
    <property type="entry name" value="NEPRILYSIN"/>
    <property type="match status" value="1"/>
</dbReference>
<proteinExistence type="inferred from homology"/>